<dbReference type="Pfam" id="PF12680">
    <property type="entry name" value="SnoaL_2"/>
    <property type="match status" value="1"/>
</dbReference>
<protein>
    <recommendedName>
        <fullName evidence="1">SnoaL-like domain-containing protein</fullName>
    </recommendedName>
</protein>
<comment type="caution">
    <text evidence="2">The sequence shown here is derived from an EMBL/GenBank/DDBJ whole genome shotgun (WGS) entry which is preliminary data.</text>
</comment>
<feature type="domain" description="SnoaL-like" evidence="1">
    <location>
        <begin position="14"/>
        <end position="107"/>
    </location>
</feature>
<accession>A0A8J3RZT2</accession>
<gene>
    <name evidence="2" type="ORF">Plo01_75170</name>
</gene>
<reference evidence="2 3" key="1">
    <citation type="submission" date="2021-01" db="EMBL/GenBank/DDBJ databases">
        <title>Whole genome shotgun sequence of Planobispora longispora NBRC 13918.</title>
        <authorList>
            <person name="Komaki H."/>
            <person name="Tamura T."/>
        </authorList>
    </citation>
    <scope>NUCLEOTIDE SEQUENCE [LARGE SCALE GENOMIC DNA]</scope>
    <source>
        <strain evidence="2 3">NBRC 13918</strain>
    </source>
</reference>
<sequence length="113" mass="12553">MLCGMTATPSDLAQRQLDAYNAHDLDAFLACYAEDVLVLGGDEVQGKGHDYLRERYTPQFSAKSCRADLLGRVAEGDWVVDHEHAVGTSRGDFDLLVSYRVRNGVIDRVIFMS</sequence>
<dbReference type="AlphaFoldDB" id="A0A8J3RZT2"/>
<evidence type="ECO:0000313" key="2">
    <source>
        <dbReference type="EMBL" id="GIH81088.1"/>
    </source>
</evidence>
<dbReference type="InterPro" id="IPR032710">
    <property type="entry name" value="NTF2-like_dom_sf"/>
</dbReference>
<dbReference type="Proteomes" id="UP000616724">
    <property type="component" value="Unassembled WGS sequence"/>
</dbReference>
<name>A0A8J3RZT2_9ACTN</name>
<organism evidence="2 3">
    <name type="scientific">Planobispora longispora</name>
    <dbReference type="NCBI Taxonomy" id="28887"/>
    <lineage>
        <taxon>Bacteria</taxon>
        <taxon>Bacillati</taxon>
        <taxon>Actinomycetota</taxon>
        <taxon>Actinomycetes</taxon>
        <taxon>Streptosporangiales</taxon>
        <taxon>Streptosporangiaceae</taxon>
        <taxon>Planobispora</taxon>
    </lineage>
</organism>
<evidence type="ECO:0000313" key="3">
    <source>
        <dbReference type="Proteomes" id="UP000616724"/>
    </source>
</evidence>
<keyword evidence="3" id="KW-1185">Reference proteome</keyword>
<evidence type="ECO:0000259" key="1">
    <source>
        <dbReference type="Pfam" id="PF12680"/>
    </source>
</evidence>
<dbReference type="Gene3D" id="3.10.450.50">
    <property type="match status" value="1"/>
</dbReference>
<dbReference type="InterPro" id="IPR037401">
    <property type="entry name" value="SnoaL-like"/>
</dbReference>
<dbReference type="EMBL" id="BOOH01000068">
    <property type="protein sequence ID" value="GIH81088.1"/>
    <property type="molecule type" value="Genomic_DNA"/>
</dbReference>
<proteinExistence type="predicted"/>
<dbReference type="SUPFAM" id="SSF54427">
    <property type="entry name" value="NTF2-like"/>
    <property type="match status" value="1"/>
</dbReference>